<evidence type="ECO:0000313" key="4">
    <source>
        <dbReference type="EMBL" id="OLP89659.1"/>
    </source>
</evidence>
<dbReference type="InterPro" id="IPR037049">
    <property type="entry name" value="DUF1214_C_sf"/>
</dbReference>
<name>A0A1Q9D3A3_SYMMI</name>
<dbReference type="EMBL" id="LSRX01000750">
    <property type="protein sequence ID" value="OLP89659.1"/>
    <property type="molecule type" value="Genomic_DNA"/>
</dbReference>
<dbReference type="Pfam" id="PF06863">
    <property type="entry name" value="DUF1254"/>
    <property type="match status" value="1"/>
</dbReference>
<dbReference type="InterPro" id="IPR037050">
    <property type="entry name" value="DUF1254_sf"/>
</dbReference>
<evidence type="ECO:0000259" key="2">
    <source>
        <dbReference type="Pfam" id="PF06742"/>
    </source>
</evidence>
<evidence type="ECO:0000256" key="1">
    <source>
        <dbReference type="SAM" id="MobiDB-lite"/>
    </source>
</evidence>
<evidence type="ECO:0000313" key="5">
    <source>
        <dbReference type="Proteomes" id="UP000186817"/>
    </source>
</evidence>
<dbReference type="SUPFAM" id="SSF160935">
    <property type="entry name" value="VPA0735-like"/>
    <property type="match status" value="1"/>
</dbReference>
<feature type="compositionally biased region" description="Basic and acidic residues" evidence="1">
    <location>
        <begin position="1"/>
        <end position="60"/>
    </location>
</feature>
<protein>
    <recommendedName>
        <fullName evidence="6">DUF1214 domain-containing protein</fullName>
    </recommendedName>
</protein>
<dbReference type="AlphaFoldDB" id="A0A1Q9D3A3"/>
<dbReference type="PANTHER" id="PTHR36509">
    <property type="entry name" value="BLL3101 PROTEIN"/>
    <property type="match status" value="1"/>
</dbReference>
<evidence type="ECO:0008006" key="6">
    <source>
        <dbReference type="Google" id="ProtNLM"/>
    </source>
</evidence>
<dbReference type="Gene3D" id="2.60.120.600">
    <property type="entry name" value="Domain of unknown function DUF1214, C-terminal domain"/>
    <property type="match status" value="1"/>
</dbReference>
<dbReference type="Proteomes" id="UP000186817">
    <property type="component" value="Unassembled WGS sequence"/>
</dbReference>
<dbReference type="Gene3D" id="2.60.40.1610">
    <property type="entry name" value="Domain of unknown function DUF1254"/>
    <property type="match status" value="1"/>
</dbReference>
<feature type="region of interest" description="Disordered" evidence="1">
    <location>
        <begin position="1"/>
        <end position="69"/>
    </location>
</feature>
<feature type="domain" description="DUF1254" evidence="3">
    <location>
        <begin position="236"/>
        <end position="350"/>
    </location>
</feature>
<keyword evidence="5" id="KW-1185">Reference proteome</keyword>
<reference evidence="4 5" key="1">
    <citation type="submission" date="2016-02" db="EMBL/GenBank/DDBJ databases">
        <title>Genome analysis of coral dinoflagellate symbionts highlights evolutionary adaptations to a symbiotic lifestyle.</title>
        <authorList>
            <person name="Aranda M."/>
            <person name="Li Y."/>
            <person name="Liew Y.J."/>
            <person name="Baumgarten S."/>
            <person name="Simakov O."/>
            <person name="Wilson M."/>
            <person name="Piel J."/>
            <person name="Ashoor H."/>
            <person name="Bougouffa S."/>
            <person name="Bajic V.B."/>
            <person name="Ryu T."/>
            <person name="Ravasi T."/>
            <person name="Bayer T."/>
            <person name="Micklem G."/>
            <person name="Kim H."/>
            <person name="Bhak J."/>
            <person name="Lajeunesse T.C."/>
            <person name="Voolstra C.R."/>
        </authorList>
    </citation>
    <scope>NUCLEOTIDE SEQUENCE [LARGE SCALE GENOMIC DNA]</scope>
    <source>
        <strain evidence="4 5">CCMP2467</strain>
    </source>
</reference>
<dbReference type="OrthoDB" id="407072at2759"/>
<dbReference type="Gene3D" id="1.10.3360.10">
    <property type="entry name" value="VPA0735-like domain"/>
    <property type="match status" value="1"/>
</dbReference>
<dbReference type="PANTHER" id="PTHR36509:SF3">
    <property type="entry name" value="SIGNAL PEPTIDE PROTEIN"/>
    <property type="match status" value="1"/>
</dbReference>
<proteinExistence type="predicted"/>
<accession>A0A1Q9D3A3</accession>
<feature type="domain" description="DUF1214" evidence="2">
    <location>
        <begin position="506"/>
        <end position="612"/>
    </location>
</feature>
<dbReference type="InterPro" id="IPR010621">
    <property type="entry name" value="DUF1214"/>
</dbReference>
<comment type="caution">
    <text evidence="4">The sequence shown here is derived from an EMBL/GenBank/DDBJ whole genome shotgun (WGS) entry which is preliminary data.</text>
</comment>
<dbReference type="InterPro" id="IPR010679">
    <property type="entry name" value="DUF1254"/>
</dbReference>
<dbReference type="Pfam" id="PF06742">
    <property type="entry name" value="DUF1214"/>
    <property type="match status" value="1"/>
</dbReference>
<gene>
    <name evidence="4" type="ORF">AK812_SmicGene28843</name>
</gene>
<sequence length="636" mass="69906">MNETARRKGQGKDNKGKEKGKDKDGKSKGKRDEKGKNGKGNKGDQEKDASMPPRDLEREAGQSQREQQRFSWFVQPECLQKGDGMQEAANLLADLRAYGHGAFGEAELVTKGTKAVDDTSLWSAFCAFALQPVLKQHFVPPPSNMSAPDLGAVPASITTKDEYDTCLGKLTFVDGLPDDATVQKVYDNLDRSRGVSAFLDMVPMASLEALRNNMVKVGVDACHKILLMEGLMDCRSLFLTGNTDTVYAMGLMDLNRDGPTVIEVPAGAGPGLVNDAYFRYVGDMGAPGPDRGAGGKYLYLAPGYDGTVPEGYFVAKSTSFTNWIALRGFLKDGKPDHAAQMWREGLKVYPLSKASSPPKTEVINCTGKIFNTIHSNDFEFYEELNSVIQYEPIDVLDPELRGNLTAIGIMKGRPFKPDQRMKSLLTEAAAIGNATSRALSFAPRSKTARIYDESSEWVTAFDGGDYRWLVEDGAGGRNADARTRFFYFATGNTPAMVMKMVDRGSQYALVCKDAKHRYLDGAKVYSLKLPPNVPVKDFWSVVVYDPMTRSMLKTSQLFPCRNSVSHADMKQNPDGSTTVWFAPSAPAGCEGNWIQTVAGKMWWGCLRLYGPGQAWFDQTWRPGEVHEVEPSTAGYA</sequence>
<dbReference type="OMA" id="VNTPAMA"/>
<organism evidence="4 5">
    <name type="scientific">Symbiodinium microadriaticum</name>
    <name type="common">Dinoflagellate</name>
    <name type="synonym">Zooxanthella microadriatica</name>
    <dbReference type="NCBI Taxonomy" id="2951"/>
    <lineage>
        <taxon>Eukaryota</taxon>
        <taxon>Sar</taxon>
        <taxon>Alveolata</taxon>
        <taxon>Dinophyceae</taxon>
        <taxon>Suessiales</taxon>
        <taxon>Symbiodiniaceae</taxon>
        <taxon>Symbiodinium</taxon>
    </lineage>
</organism>
<evidence type="ECO:0000259" key="3">
    <source>
        <dbReference type="Pfam" id="PF06863"/>
    </source>
</evidence>